<dbReference type="EMBL" id="LAYC01000001">
    <property type="protein sequence ID" value="KYK61642.1"/>
    <property type="molecule type" value="Genomic_DNA"/>
</dbReference>
<dbReference type="GO" id="GO:0000049">
    <property type="term" value="F:tRNA binding"/>
    <property type="evidence" value="ECO:0007669"/>
    <property type="project" value="TreeGrafter"/>
</dbReference>
<dbReference type="GO" id="GO:0033588">
    <property type="term" value="C:elongator holoenzyme complex"/>
    <property type="evidence" value="ECO:0007669"/>
    <property type="project" value="InterPro"/>
</dbReference>
<keyword evidence="10" id="KW-1185">Reference proteome</keyword>
<dbReference type="AlphaFoldDB" id="A0A151GX80"/>
<dbReference type="GeneID" id="63715428"/>
<evidence type="ECO:0000313" key="9">
    <source>
        <dbReference type="EMBL" id="KYK61642.1"/>
    </source>
</evidence>
<reference evidence="9 10" key="1">
    <citation type="journal article" date="2016" name="Sci. Rep.">
        <title>Insights into Adaptations to a Near-Obligate Nematode Endoparasitic Lifestyle from the Finished Genome of Drechmeria coniospora.</title>
        <authorList>
            <person name="Zhang L."/>
            <person name="Zhou Z."/>
            <person name="Guo Q."/>
            <person name="Fokkens L."/>
            <person name="Miskei M."/>
            <person name="Pocsi I."/>
            <person name="Zhang W."/>
            <person name="Chen M."/>
            <person name="Wang L."/>
            <person name="Sun Y."/>
            <person name="Donzelli B.G."/>
            <person name="Gibson D.M."/>
            <person name="Nelson D.R."/>
            <person name="Luo J.G."/>
            <person name="Rep M."/>
            <person name="Liu H."/>
            <person name="Yang S."/>
            <person name="Wang J."/>
            <person name="Krasnoff S.B."/>
            <person name="Xu Y."/>
            <person name="Molnar I."/>
            <person name="Lin M."/>
        </authorList>
    </citation>
    <scope>NUCLEOTIDE SEQUENCE [LARGE SCALE GENOMIC DNA]</scope>
    <source>
        <strain evidence="9 10">ARSEF 6962</strain>
    </source>
</reference>
<dbReference type="GO" id="GO:0005829">
    <property type="term" value="C:cytosol"/>
    <property type="evidence" value="ECO:0007669"/>
    <property type="project" value="TreeGrafter"/>
</dbReference>
<keyword evidence="8" id="KW-0539">Nucleus</keyword>
<dbReference type="STRING" id="98403.A0A151GX80"/>
<comment type="similarity">
    <text evidence="4">Belongs to the ELP5 family.</text>
</comment>
<evidence type="ECO:0000256" key="6">
    <source>
        <dbReference type="ARBA" id="ARBA00022490"/>
    </source>
</evidence>
<comment type="caution">
    <text evidence="9">The sequence shown here is derived from an EMBL/GenBank/DDBJ whole genome shotgun (WGS) entry which is preliminary data.</text>
</comment>
<dbReference type="Gene3D" id="3.40.50.300">
    <property type="entry name" value="P-loop containing nucleotide triphosphate hydrolases"/>
    <property type="match status" value="1"/>
</dbReference>
<evidence type="ECO:0000256" key="5">
    <source>
        <dbReference type="ARBA" id="ARBA00020264"/>
    </source>
</evidence>
<evidence type="ECO:0000256" key="3">
    <source>
        <dbReference type="ARBA" id="ARBA00005043"/>
    </source>
</evidence>
<comment type="subcellular location">
    <subcellularLocation>
        <location evidence="2">Cytoplasm</location>
    </subcellularLocation>
    <subcellularLocation>
        <location evidence="1">Nucleus</location>
    </subcellularLocation>
</comment>
<evidence type="ECO:0000256" key="8">
    <source>
        <dbReference type="ARBA" id="ARBA00023242"/>
    </source>
</evidence>
<evidence type="ECO:0000313" key="10">
    <source>
        <dbReference type="Proteomes" id="UP000076580"/>
    </source>
</evidence>
<dbReference type="InterPro" id="IPR019519">
    <property type="entry name" value="Elp5"/>
</dbReference>
<evidence type="ECO:0000256" key="7">
    <source>
        <dbReference type="ARBA" id="ARBA00022694"/>
    </source>
</evidence>
<dbReference type="RefSeq" id="XP_040660994.1">
    <property type="nucleotide sequence ID" value="XM_040800111.1"/>
</dbReference>
<evidence type="ECO:0000256" key="2">
    <source>
        <dbReference type="ARBA" id="ARBA00004496"/>
    </source>
</evidence>
<accession>A0A151GX80</accession>
<dbReference type="CDD" id="cd19496">
    <property type="entry name" value="Elp5"/>
    <property type="match status" value="1"/>
</dbReference>
<sequence length="342" mass="37331">MASAPQSSVHARSHSLLLLQKLLNLRDGSSPLTLVLDSLEQPAQPVISEFIARAKISKTVVIFLSFTTLRRPPNVDVFVKAAGRDLAAVKGELLTHYPASDPARNQGRPARRAVVIIDSINNLASGDPWSMTTFLPSIITPAVSTVSVYHTDVPVMLPKTVSEYEPHPFTVICHLATAIVRVSSLQQEVLRKQARDRAQQEPEWGLKEDREGAIIGLRTKFLEGDGNGAGVVVELESRRRSGRAVSEKFIITPSKASTPGKLSLLSDHPAFGQPVGGDGVAEEEPESTFDLGLTEKQRKDREGIVLPYFDAQTDIGGGEGGRILYEMGREDMDDFDDEEDEI</sequence>
<dbReference type="Proteomes" id="UP000076580">
    <property type="component" value="Chromosome 01"/>
</dbReference>
<dbReference type="Pfam" id="PF10483">
    <property type="entry name" value="Elong_Iki1"/>
    <property type="match status" value="1"/>
</dbReference>
<organism evidence="9 10">
    <name type="scientific">Drechmeria coniospora</name>
    <name type="common">Nematophagous fungus</name>
    <name type="synonym">Meria coniospora</name>
    <dbReference type="NCBI Taxonomy" id="98403"/>
    <lineage>
        <taxon>Eukaryota</taxon>
        <taxon>Fungi</taxon>
        <taxon>Dikarya</taxon>
        <taxon>Ascomycota</taxon>
        <taxon>Pezizomycotina</taxon>
        <taxon>Sordariomycetes</taxon>
        <taxon>Hypocreomycetidae</taxon>
        <taxon>Hypocreales</taxon>
        <taxon>Ophiocordycipitaceae</taxon>
        <taxon>Drechmeria</taxon>
    </lineage>
</organism>
<dbReference type="InParanoid" id="A0A151GX80"/>
<protein>
    <recommendedName>
        <fullName evidence="5">Elongator complex protein 5</fullName>
    </recommendedName>
</protein>
<dbReference type="PANTHER" id="PTHR15641">
    <property type="entry name" value="ELONGATOR COMPLEX PROTEIN 5"/>
    <property type="match status" value="1"/>
</dbReference>
<dbReference type="InterPro" id="IPR027417">
    <property type="entry name" value="P-loop_NTPase"/>
</dbReference>
<comment type="pathway">
    <text evidence="3">tRNA modification; 5-methoxycarbonylmethyl-2-thiouridine-tRNA biosynthesis.</text>
</comment>
<evidence type="ECO:0000256" key="1">
    <source>
        <dbReference type="ARBA" id="ARBA00004123"/>
    </source>
</evidence>
<keyword evidence="6" id="KW-0963">Cytoplasm</keyword>
<dbReference type="UniPathway" id="UPA00988"/>
<keyword evidence="7" id="KW-0819">tRNA processing</keyword>
<proteinExistence type="inferred from homology"/>
<dbReference type="GO" id="GO:0002098">
    <property type="term" value="P:tRNA wobble uridine modification"/>
    <property type="evidence" value="ECO:0007669"/>
    <property type="project" value="InterPro"/>
</dbReference>
<dbReference type="GO" id="GO:0005634">
    <property type="term" value="C:nucleus"/>
    <property type="evidence" value="ECO:0007669"/>
    <property type="project" value="UniProtKB-SubCell"/>
</dbReference>
<dbReference type="PANTHER" id="PTHR15641:SF1">
    <property type="entry name" value="ELONGATOR COMPLEX PROTEIN 5"/>
    <property type="match status" value="1"/>
</dbReference>
<name>A0A151GX80_DRECN</name>
<evidence type="ECO:0000256" key="4">
    <source>
        <dbReference type="ARBA" id="ARBA00009567"/>
    </source>
</evidence>
<gene>
    <name evidence="9" type="ORF">DCS_02785</name>
</gene>
<dbReference type="FunCoup" id="A0A151GX80">
    <property type="interactions" value="893"/>
</dbReference>